<dbReference type="PROSITE" id="PS50293">
    <property type="entry name" value="TPR_REGION"/>
    <property type="match status" value="1"/>
</dbReference>
<feature type="transmembrane region" description="Helical" evidence="15">
    <location>
        <begin position="449"/>
        <end position="471"/>
    </location>
</feature>
<protein>
    <recommendedName>
        <fullName evidence="5">dolichyl-phosphate-mannose--protein mannosyltransferase</fullName>
        <ecNumber evidence="5">2.4.1.109</ecNumber>
    </recommendedName>
</protein>
<feature type="repeat" description="TPR" evidence="13">
    <location>
        <begin position="795"/>
        <end position="828"/>
    </location>
</feature>
<dbReference type="InterPro" id="IPR019734">
    <property type="entry name" value="TPR_rpt"/>
</dbReference>
<feature type="compositionally biased region" description="Polar residues" evidence="14">
    <location>
        <begin position="245"/>
        <end position="254"/>
    </location>
</feature>
<comment type="pathway">
    <text evidence="3">Protein modification; protein glycosylation.</text>
</comment>
<evidence type="ECO:0000259" key="16">
    <source>
        <dbReference type="Pfam" id="PF08409"/>
    </source>
</evidence>
<accession>A0A671E001</accession>
<feature type="repeat" description="TPR" evidence="13">
    <location>
        <begin position="554"/>
        <end position="587"/>
    </location>
</feature>
<evidence type="ECO:0000313" key="18">
    <source>
        <dbReference type="Proteomes" id="UP000472240"/>
    </source>
</evidence>
<dbReference type="Pfam" id="PF13432">
    <property type="entry name" value="TPR_16"/>
    <property type="match status" value="2"/>
</dbReference>
<feature type="domain" description="DUF1736" evidence="16">
    <location>
        <begin position="354"/>
        <end position="426"/>
    </location>
</feature>
<dbReference type="Pfam" id="PF13424">
    <property type="entry name" value="TPR_12"/>
    <property type="match status" value="1"/>
</dbReference>
<name>A0A671E001_RHIFE</name>
<dbReference type="InterPro" id="IPR013105">
    <property type="entry name" value="TPR_2"/>
</dbReference>
<sequence>MVVTSSARGGSGDRAPSRRRGCGLAPAGAAALLAGASCLCYGRSLQGEFVHDDVWAIVNNPDVRPGAPLRWGIFSNDFWGKGMAENTSHKSYRPLCVLTFKLNIFLTGMNPFYFHAVNVILHCLVTLVLMYTCDKTVFKNRGLAFVTALLFAVHPVHTEAVAGIVGRADVLACLLFLLAFLSYNRSVDQCCVGECFPPTASPFFLLLSLFLGTCAMLVKETGVTVFGVCLVYDFFSLSHKPEKSSNGVTHQHGTQQPGSPQPSSLPAHPLRENGKQQRFPHKGSWSGCPSSLPPEPKSSGFPVSPRAVWSMMRYLTASSNRNFLLTMRPFFKRAILVISYVIVVLYFRLWIMGGSMPLFSEQDNPASFSPYILTRFLTYSYLLAFNVWLLLAPVTLCYDWQVGSIPLVETIWDVRNLATILLAVVMTLLSLHCLAAFKRLEHKEVLVGLLFLVFPFIPASNLFFRVGFVVAERVLYMPRSGVQTLPHNAKVHYNYANFLKDQGRNREAIYHYRTALKLYPRHASALNNLATLMRDTAEAKMYYQKALQLNPQHNRALFNLGNLLKSQEKKEEAITLLKDSIKYGPEFADAYSSLASLLAEQERFKEAEEIYQAGIKNCPDSSDLHNNYGVFLVDTGSPEKAVAHYQQAIKLSPSHHVAMVNLGRLYRSLGDNSVAEEWYKRALQVTRKAEILSPLGALYYNTGRYDEALQVYREAAALQPSQRELRLALAQVLAMMGQTKEAEKMTNHIVSEETGCLECYRLLSAIYSKQELHDKALDAIDKALQLKPKDPKVVSELFFTKGNQLREQNLLDKAFESYKAAVELNPDQAQAWMNMGGIEHIKGNYVSARAYYERALQLVPDSKLLQENLAKLDRLEKRLQEVREKDQT</sequence>
<keyword evidence="10" id="KW-0256">Endoplasmic reticulum</keyword>
<dbReference type="PROSITE" id="PS50005">
    <property type="entry name" value="TPR"/>
    <property type="match status" value="8"/>
</dbReference>
<evidence type="ECO:0000256" key="7">
    <source>
        <dbReference type="ARBA" id="ARBA00022692"/>
    </source>
</evidence>
<keyword evidence="18" id="KW-1185">Reference proteome</keyword>
<dbReference type="AlphaFoldDB" id="A0A671E001"/>
<dbReference type="InterPro" id="IPR011990">
    <property type="entry name" value="TPR-like_helical_dom_sf"/>
</dbReference>
<proteinExistence type="inferred from homology"/>
<evidence type="ECO:0000256" key="5">
    <source>
        <dbReference type="ARBA" id="ARBA00012839"/>
    </source>
</evidence>
<keyword evidence="8" id="KW-0677">Repeat</keyword>
<dbReference type="FunFam" id="1.25.40.10:FF:000313">
    <property type="entry name" value="Transmembrane and tetratricopeptide repeat containing 1"/>
    <property type="match status" value="1"/>
</dbReference>
<evidence type="ECO:0000256" key="10">
    <source>
        <dbReference type="ARBA" id="ARBA00022824"/>
    </source>
</evidence>
<reference evidence="17 18" key="2">
    <citation type="journal article" date="2018" name="Annu Rev Anim Biosci">
        <title>Bat Biology, Genomes, and the Bat1K Project: To Generate Chromosome-Level Genomes for All Living Bat Species.</title>
        <authorList>
            <person name="Teeling E.C."/>
            <person name="Vernes S.C."/>
            <person name="Davalos L.M."/>
            <person name="Ray D.A."/>
            <person name="Gilbert M.T.P."/>
            <person name="Myers E."/>
        </authorList>
    </citation>
    <scope>NUCLEOTIDE SEQUENCE</scope>
</reference>
<feature type="repeat" description="TPR" evidence="13">
    <location>
        <begin position="689"/>
        <end position="722"/>
    </location>
</feature>
<dbReference type="FunFam" id="1.25.40.10:FF:000526">
    <property type="entry name" value="Transmembrane and tetratricopeptide repeat-containing 1"/>
    <property type="match status" value="1"/>
</dbReference>
<feature type="repeat" description="TPR" evidence="13">
    <location>
        <begin position="489"/>
        <end position="522"/>
    </location>
</feature>
<dbReference type="PANTHER" id="PTHR44809:SF1">
    <property type="entry name" value="PROTEIN O-MANNOSYL-TRANSFERASE TMTC1"/>
    <property type="match status" value="1"/>
</dbReference>
<dbReference type="Ensembl" id="ENSRFET00010005407.1">
    <property type="protein sequence ID" value="ENSRFEP00010004943.1"/>
    <property type="gene ID" value="ENSRFEG00010003376.1"/>
</dbReference>
<reference evidence="17 18" key="1">
    <citation type="journal article" date="2015" name="Annu Rev Anim Biosci">
        <title>The Genome 10K Project: a way forward.</title>
        <authorList>
            <person name="Koepfli K.P."/>
            <person name="Paten B."/>
            <person name="O'Brien S.J."/>
            <person name="Koepfli K.P."/>
            <person name="Paten B."/>
            <person name="Antunes A."/>
            <person name="Belov K."/>
            <person name="Bustamante C."/>
            <person name="Castoe T.A."/>
            <person name="Clawson H."/>
            <person name="Crawford A.J."/>
            <person name="Diekhans M."/>
            <person name="Distel D."/>
            <person name="Durbin R."/>
            <person name="Earl D."/>
            <person name="Fujita M.K."/>
            <person name="Gamble T."/>
            <person name="Georges A."/>
            <person name="Gemmell N."/>
            <person name="Gilbert M.T."/>
            <person name="Graves J.M."/>
            <person name="Green R.E."/>
            <person name="Hickey G."/>
            <person name="Jarvis E.D."/>
            <person name="Johnson W."/>
            <person name="Komissarov A."/>
            <person name="Korf I."/>
            <person name="Kuhn R."/>
            <person name="Larkin D.M."/>
            <person name="Lewin H."/>
            <person name="Lopez J.V."/>
            <person name="Ma J."/>
            <person name="Marques-Bonet T."/>
            <person name="Miller W."/>
            <person name="Murphy R."/>
            <person name="Pevzner P."/>
            <person name="Shapiro B."/>
            <person name="Steiner C."/>
            <person name="Tamazian G."/>
            <person name="Venkatesh B."/>
            <person name="Wang J."/>
            <person name="Wayne R."/>
            <person name="Wiley E."/>
            <person name="Yang H."/>
            <person name="Zhang G."/>
            <person name="Haussler D."/>
            <person name="Ryder O."/>
            <person name="O'Brien S.J."/>
        </authorList>
    </citation>
    <scope>NUCLEOTIDE SEQUENCE</scope>
</reference>
<feature type="transmembrane region" description="Helical" evidence="15">
    <location>
        <begin position="142"/>
        <end position="158"/>
    </location>
</feature>
<dbReference type="GO" id="GO:0005783">
    <property type="term" value="C:endoplasmic reticulum"/>
    <property type="evidence" value="ECO:0007669"/>
    <property type="project" value="UniProtKB-SubCell"/>
</dbReference>
<feature type="repeat" description="TPR" evidence="13">
    <location>
        <begin position="588"/>
        <end position="621"/>
    </location>
</feature>
<feature type="repeat" description="TPR" evidence="13">
    <location>
        <begin position="622"/>
        <end position="655"/>
    </location>
</feature>
<reference evidence="17" key="4">
    <citation type="submission" date="2025-08" db="UniProtKB">
        <authorList>
            <consortium name="Ensembl"/>
        </authorList>
    </citation>
    <scope>IDENTIFICATION</scope>
</reference>
<keyword evidence="9 13" id="KW-0802">TPR repeat</keyword>
<evidence type="ECO:0000256" key="8">
    <source>
        <dbReference type="ARBA" id="ARBA00022737"/>
    </source>
</evidence>
<dbReference type="Pfam" id="PF07719">
    <property type="entry name" value="TPR_2"/>
    <property type="match status" value="1"/>
</dbReference>
<dbReference type="GeneTree" id="ENSGT00940000158027"/>
<feature type="repeat" description="TPR" evidence="13">
    <location>
        <begin position="757"/>
        <end position="790"/>
    </location>
</feature>
<organism evidence="17 18">
    <name type="scientific">Rhinolophus ferrumequinum</name>
    <name type="common">Greater horseshoe bat</name>
    <dbReference type="NCBI Taxonomy" id="59479"/>
    <lineage>
        <taxon>Eukaryota</taxon>
        <taxon>Metazoa</taxon>
        <taxon>Chordata</taxon>
        <taxon>Craniata</taxon>
        <taxon>Vertebrata</taxon>
        <taxon>Euteleostomi</taxon>
        <taxon>Mammalia</taxon>
        <taxon>Eutheria</taxon>
        <taxon>Laurasiatheria</taxon>
        <taxon>Chiroptera</taxon>
        <taxon>Yinpterochiroptera</taxon>
        <taxon>Rhinolophoidea</taxon>
        <taxon>Rhinolophidae</taxon>
        <taxon>Rhinolophinae</taxon>
        <taxon>Rhinolophus</taxon>
    </lineage>
</organism>
<feature type="repeat" description="TPR" evidence="13">
    <location>
        <begin position="829"/>
        <end position="862"/>
    </location>
</feature>
<evidence type="ECO:0000313" key="17">
    <source>
        <dbReference type="Ensembl" id="ENSRFEP00010004943.1"/>
    </source>
</evidence>
<comment type="similarity">
    <text evidence="4">Belongs to the TMTC family.</text>
</comment>
<evidence type="ECO:0000256" key="14">
    <source>
        <dbReference type="SAM" id="MobiDB-lite"/>
    </source>
</evidence>
<dbReference type="InterPro" id="IPR013618">
    <property type="entry name" value="TMTC_DUF1736"/>
</dbReference>
<dbReference type="GO" id="GO:0004169">
    <property type="term" value="F:dolichyl-phosphate-mannose-protein mannosyltransferase activity"/>
    <property type="evidence" value="ECO:0007669"/>
    <property type="project" value="UniProtKB-EC"/>
</dbReference>
<keyword evidence="6" id="KW-0808">Transferase</keyword>
<keyword evidence="7 15" id="KW-0812">Transmembrane</keyword>
<dbReference type="EC" id="2.4.1.109" evidence="5"/>
<evidence type="ECO:0000256" key="9">
    <source>
        <dbReference type="ARBA" id="ARBA00022803"/>
    </source>
</evidence>
<gene>
    <name evidence="17" type="primary">TMTC1</name>
</gene>
<evidence type="ECO:0000256" key="2">
    <source>
        <dbReference type="ARBA" id="ARBA00004240"/>
    </source>
</evidence>
<evidence type="ECO:0000256" key="11">
    <source>
        <dbReference type="ARBA" id="ARBA00022989"/>
    </source>
</evidence>
<dbReference type="GO" id="GO:0016020">
    <property type="term" value="C:membrane"/>
    <property type="evidence" value="ECO:0007669"/>
    <property type="project" value="UniProtKB-SubCell"/>
</dbReference>
<dbReference type="FunFam" id="1.25.40.10:FF:000308">
    <property type="entry name" value="Transmembrane and tetratricopeptide repeat-containing 1"/>
    <property type="match status" value="1"/>
</dbReference>
<feature type="region of interest" description="Disordered" evidence="14">
    <location>
        <begin position="1"/>
        <end position="20"/>
    </location>
</feature>
<feature type="transmembrane region" description="Helical" evidence="15">
    <location>
        <begin position="372"/>
        <end position="396"/>
    </location>
</feature>
<feature type="transmembrane region" description="Helical" evidence="15">
    <location>
        <begin position="416"/>
        <end position="437"/>
    </location>
</feature>
<feature type="region of interest" description="Disordered" evidence="14">
    <location>
        <begin position="245"/>
        <end position="301"/>
    </location>
</feature>
<keyword evidence="11 15" id="KW-1133">Transmembrane helix</keyword>
<evidence type="ECO:0000256" key="4">
    <source>
        <dbReference type="ARBA" id="ARBA00007882"/>
    </source>
</evidence>
<evidence type="ECO:0000256" key="15">
    <source>
        <dbReference type="SAM" id="Phobius"/>
    </source>
</evidence>
<keyword evidence="12 15" id="KW-0472">Membrane</keyword>
<reference evidence="18" key="3">
    <citation type="submission" date="2018-12" db="EMBL/GenBank/DDBJ databases">
        <title>G10K-VGP greater horseshoe bat female genome, primary haplotype.</title>
        <authorList>
            <person name="Teeling E."/>
            <person name="Myers G."/>
            <person name="Vernes S."/>
            <person name="Pippel M."/>
            <person name="Winkler S."/>
            <person name="Fedrigo O."/>
            <person name="Rhie A."/>
            <person name="Koren S."/>
            <person name="Phillippy A."/>
            <person name="Lewin H."/>
            <person name="Damas J."/>
            <person name="Howe K."/>
            <person name="Mountcastle J."/>
            <person name="Jarvis E.D."/>
        </authorList>
    </citation>
    <scope>NUCLEOTIDE SEQUENCE [LARGE SCALE GENOMIC DNA]</scope>
</reference>
<dbReference type="Pfam" id="PF08409">
    <property type="entry name" value="TMTC_DUF1736"/>
    <property type="match status" value="1"/>
</dbReference>
<evidence type="ECO:0000256" key="6">
    <source>
        <dbReference type="ARBA" id="ARBA00022679"/>
    </source>
</evidence>
<dbReference type="Proteomes" id="UP000472240">
    <property type="component" value="Chromosome 10"/>
</dbReference>
<dbReference type="InterPro" id="IPR052943">
    <property type="entry name" value="TMTC_O-mannosyl-trnsfr"/>
</dbReference>
<evidence type="ECO:0000256" key="12">
    <source>
        <dbReference type="ARBA" id="ARBA00023136"/>
    </source>
</evidence>
<dbReference type="Pfam" id="PF13181">
    <property type="entry name" value="TPR_8"/>
    <property type="match status" value="1"/>
</dbReference>
<feature type="compositionally biased region" description="Low complexity" evidence="14">
    <location>
        <begin position="255"/>
        <end position="264"/>
    </location>
</feature>
<feature type="transmembrane region" description="Helical" evidence="15">
    <location>
        <begin position="112"/>
        <end position="130"/>
    </location>
</feature>
<dbReference type="Pfam" id="PF14559">
    <property type="entry name" value="TPR_19"/>
    <property type="match status" value="1"/>
</dbReference>
<evidence type="ECO:0000256" key="3">
    <source>
        <dbReference type="ARBA" id="ARBA00004922"/>
    </source>
</evidence>
<evidence type="ECO:0000256" key="13">
    <source>
        <dbReference type="PROSITE-ProRule" id="PRU00339"/>
    </source>
</evidence>
<evidence type="ECO:0000256" key="1">
    <source>
        <dbReference type="ARBA" id="ARBA00004141"/>
    </source>
</evidence>
<reference evidence="17" key="5">
    <citation type="submission" date="2025-09" db="UniProtKB">
        <authorList>
            <consortium name="Ensembl"/>
        </authorList>
    </citation>
    <scope>IDENTIFICATION</scope>
</reference>
<dbReference type="SUPFAM" id="SSF48452">
    <property type="entry name" value="TPR-like"/>
    <property type="match status" value="2"/>
</dbReference>
<dbReference type="SMART" id="SM00028">
    <property type="entry name" value="TPR"/>
    <property type="match status" value="10"/>
</dbReference>
<dbReference type="PANTHER" id="PTHR44809">
    <property type="match status" value="1"/>
</dbReference>
<dbReference type="Gene3D" id="1.25.40.10">
    <property type="entry name" value="Tetratricopeptide repeat domain"/>
    <property type="match status" value="5"/>
</dbReference>
<dbReference type="UniPathway" id="UPA00378"/>
<feature type="transmembrane region" description="Helical" evidence="15">
    <location>
        <begin position="330"/>
        <end position="351"/>
    </location>
</feature>
<comment type="subcellular location">
    <subcellularLocation>
        <location evidence="2">Endoplasmic reticulum</location>
    </subcellularLocation>
    <subcellularLocation>
        <location evidence="1">Membrane</location>
        <topology evidence="1">Multi-pass membrane protein</topology>
    </subcellularLocation>
</comment>